<protein>
    <submittedName>
        <fullName evidence="6">TonB family protein</fullName>
    </submittedName>
</protein>
<evidence type="ECO:0000256" key="4">
    <source>
        <dbReference type="ARBA" id="ARBA00023136"/>
    </source>
</evidence>
<proteinExistence type="predicted"/>
<keyword evidence="3" id="KW-1133">Transmembrane helix</keyword>
<dbReference type="Gene3D" id="3.30.1150.10">
    <property type="match status" value="1"/>
</dbReference>
<name>A0A7H0LD51_9SPHN</name>
<reference evidence="6 7" key="1">
    <citation type="submission" date="2020-09" db="EMBL/GenBank/DDBJ databases">
        <title>Sphingomonas sp., a new species isolated from pork steak.</title>
        <authorList>
            <person name="Heidler von Heilborn D."/>
        </authorList>
    </citation>
    <scope>NUCLEOTIDE SEQUENCE [LARGE SCALE GENOMIC DNA]</scope>
    <source>
        <strain evidence="7">S8-3T</strain>
    </source>
</reference>
<feature type="domain" description="TonB C-terminal" evidence="5">
    <location>
        <begin position="36"/>
        <end position="108"/>
    </location>
</feature>
<evidence type="ECO:0000256" key="3">
    <source>
        <dbReference type="ARBA" id="ARBA00022989"/>
    </source>
</evidence>
<dbReference type="Proteomes" id="UP000516148">
    <property type="component" value="Chromosome"/>
</dbReference>
<gene>
    <name evidence="6" type="ORF">H3Z74_12250</name>
</gene>
<evidence type="ECO:0000313" key="6">
    <source>
        <dbReference type="EMBL" id="QNQ07604.1"/>
    </source>
</evidence>
<dbReference type="RefSeq" id="WP_187759953.1">
    <property type="nucleotide sequence ID" value="NZ_CP061038.1"/>
</dbReference>
<evidence type="ECO:0000256" key="1">
    <source>
        <dbReference type="ARBA" id="ARBA00004167"/>
    </source>
</evidence>
<sequence>MFAFMLILSLAQSAPSAGEKVTPLKPRTNPGSWFPQDSYPKQASDEHAAGHVSIELDVDATGKPTACRVTVSSGFASLDDHTCRIAMKNGRYTPKRVNGLAVPTKTFIRNVIWRQP</sequence>
<dbReference type="AlphaFoldDB" id="A0A7H0LD51"/>
<dbReference type="KEGG" id="spap:H3Z74_12250"/>
<dbReference type="Pfam" id="PF03544">
    <property type="entry name" value="TonB_C"/>
    <property type="match status" value="1"/>
</dbReference>
<evidence type="ECO:0000313" key="7">
    <source>
        <dbReference type="Proteomes" id="UP000516148"/>
    </source>
</evidence>
<keyword evidence="7" id="KW-1185">Reference proteome</keyword>
<dbReference type="EMBL" id="CP061038">
    <property type="protein sequence ID" value="QNQ07604.1"/>
    <property type="molecule type" value="Genomic_DNA"/>
</dbReference>
<comment type="subcellular location">
    <subcellularLocation>
        <location evidence="1">Membrane</location>
        <topology evidence="1">Single-pass membrane protein</topology>
    </subcellularLocation>
</comment>
<dbReference type="InterPro" id="IPR037682">
    <property type="entry name" value="TonB_C"/>
</dbReference>
<keyword evidence="2" id="KW-0812">Transmembrane</keyword>
<accession>A0A7H0LD51</accession>
<dbReference type="GO" id="GO:0016020">
    <property type="term" value="C:membrane"/>
    <property type="evidence" value="ECO:0007669"/>
    <property type="project" value="UniProtKB-SubCell"/>
</dbReference>
<dbReference type="NCBIfam" id="TIGR01352">
    <property type="entry name" value="tonB_Cterm"/>
    <property type="match status" value="1"/>
</dbReference>
<dbReference type="SUPFAM" id="SSF74653">
    <property type="entry name" value="TolA/TonB C-terminal domain"/>
    <property type="match status" value="1"/>
</dbReference>
<dbReference type="InterPro" id="IPR006260">
    <property type="entry name" value="TonB/TolA_C"/>
</dbReference>
<keyword evidence="4" id="KW-0472">Membrane</keyword>
<evidence type="ECO:0000256" key="2">
    <source>
        <dbReference type="ARBA" id="ARBA00022692"/>
    </source>
</evidence>
<dbReference type="GO" id="GO:0055085">
    <property type="term" value="P:transmembrane transport"/>
    <property type="evidence" value="ECO:0007669"/>
    <property type="project" value="InterPro"/>
</dbReference>
<evidence type="ECO:0000259" key="5">
    <source>
        <dbReference type="Pfam" id="PF03544"/>
    </source>
</evidence>
<organism evidence="6 7">
    <name type="scientific">Sphingomonas alpina</name>
    <dbReference type="NCBI Taxonomy" id="653931"/>
    <lineage>
        <taxon>Bacteria</taxon>
        <taxon>Pseudomonadati</taxon>
        <taxon>Pseudomonadota</taxon>
        <taxon>Alphaproteobacteria</taxon>
        <taxon>Sphingomonadales</taxon>
        <taxon>Sphingomonadaceae</taxon>
        <taxon>Sphingomonas</taxon>
    </lineage>
</organism>